<dbReference type="PATRIC" id="fig|516051.4.peg.1528"/>
<dbReference type="RefSeq" id="WP_052698950.1">
    <property type="nucleotide sequence ID" value="NZ_CP011071.1"/>
</dbReference>
<dbReference type="KEGG" id="mlt:VC82_1481"/>
<organism evidence="2 3">
    <name type="scientific">Flagellimonas lutaonensis</name>
    <dbReference type="NCBI Taxonomy" id="516051"/>
    <lineage>
        <taxon>Bacteria</taxon>
        <taxon>Pseudomonadati</taxon>
        <taxon>Bacteroidota</taxon>
        <taxon>Flavobacteriia</taxon>
        <taxon>Flavobacteriales</taxon>
        <taxon>Flavobacteriaceae</taxon>
        <taxon>Flagellimonas</taxon>
    </lineage>
</organism>
<evidence type="ECO:0000259" key="1">
    <source>
        <dbReference type="Pfam" id="PF22322"/>
    </source>
</evidence>
<dbReference type="OrthoDB" id="1496068at2"/>
<dbReference type="AlphaFoldDB" id="A0A0D5YTB6"/>
<sequence>MKVLSILKKVRFHDLWKLAILSLKNPWFIWPTIAATKETMSVSDHYFGNLHHQNGPANAFRHALWNYLIAKKCTKWSKNNRKVLKWTKDITDWHERAFTNRELARKMDYHNNAVGRQLFIDHIDQEVPEMVVLLQKMTNESNFIKEGDDLEQFKNQMVHISK</sequence>
<dbReference type="InterPro" id="IPR054246">
    <property type="entry name" value="DUF6973"/>
</dbReference>
<dbReference type="Proteomes" id="UP000032726">
    <property type="component" value="Chromosome"/>
</dbReference>
<protein>
    <recommendedName>
        <fullName evidence="1">DUF6973 domain-containing protein</fullName>
    </recommendedName>
</protein>
<dbReference type="HOGENOM" id="CLU_1567640_0_0_10"/>
<reference evidence="2 3" key="1">
    <citation type="submission" date="2015-03" db="EMBL/GenBank/DDBJ databases">
        <title>Complete genome sequence of Muricauda lutaonensis CC-HSB-11T, isolated from a coastal hot spring.</title>
        <authorList>
            <person name="Kim K.M."/>
        </authorList>
    </citation>
    <scope>NUCLEOTIDE SEQUENCE [LARGE SCALE GENOMIC DNA]</scope>
    <source>
        <strain evidence="2 3">CC-HSB-11</strain>
    </source>
</reference>
<gene>
    <name evidence="2" type="ORF">VC82_1481</name>
</gene>
<name>A0A0D5YTB6_9FLAO</name>
<evidence type="ECO:0000313" key="3">
    <source>
        <dbReference type="Proteomes" id="UP000032726"/>
    </source>
</evidence>
<evidence type="ECO:0000313" key="2">
    <source>
        <dbReference type="EMBL" id="AKA35103.1"/>
    </source>
</evidence>
<accession>A0A0D5YTB6</accession>
<keyword evidence="3" id="KW-1185">Reference proteome</keyword>
<feature type="domain" description="DUF6973" evidence="1">
    <location>
        <begin position="20"/>
        <end position="140"/>
    </location>
</feature>
<proteinExistence type="predicted"/>
<dbReference type="STRING" id="516051.VC82_1481"/>
<dbReference type="EMBL" id="CP011071">
    <property type="protein sequence ID" value="AKA35103.1"/>
    <property type="molecule type" value="Genomic_DNA"/>
</dbReference>
<dbReference type="Pfam" id="PF22322">
    <property type="entry name" value="DUF6973"/>
    <property type="match status" value="1"/>
</dbReference>